<gene>
    <name evidence="1" type="ORF">V9T40_000719</name>
</gene>
<sequence>MTSNEGYGDVECVDKFGGQAIRFTNVSNNESFTFSLILVKGLVVGFNGELNDAELIVRRVKRNEPVEFKYRLRCDKFSVLLPLEAGENEFIFYISQYSVKQTYNYVSVASSSIVTPVHILCRDENESPDDDIMPDLREKIILGCRLIQTLIAESLYQSGYGKKSFSLENIDPNGNSNCIVFNSDLSVDAMSDMTAEDLWQYFGRELMTSKFGSTKRKFVAFVSQKRGKCTKQLAIGGGGLALCDVQFLETWPTTFDGLGACFGYHDVDINLNLWQKHFVAFSTSLGAVCHELCHTFDLGHTLGGIMGRDFDRVSSIFLAVNQPAVVWTSVTDGNGKASKKDSLVISEGTTRRTLNISYSVNKNPIAEEKSFIEGERVTVHHPNGQHFWSSGCATLLAHHRWIRGENKASAKSPQNVNSSQITMRYDHIRGVITSTYSIVVVQLRRQCGFVLKSWEFGAKRNKTLFLVPLYEARRASVIVVEDVEGNLLRKDLQNLF</sequence>
<dbReference type="Pfam" id="PF12044">
    <property type="entry name" value="Metallopep"/>
    <property type="match status" value="1"/>
</dbReference>
<dbReference type="InterPro" id="IPR021917">
    <property type="entry name" value="Unchr_Zn-peptidase-like"/>
</dbReference>
<proteinExistence type="predicted"/>
<keyword evidence="2" id="KW-1185">Reference proteome</keyword>
<dbReference type="InterPro" id="IPR053002">
    <property type="entry name" value="Metalloproteinase_M10B"/>
</dbReference>
<comment type="caution">
    <text evidence="1">The sequence shown here is derived from an EMBL/GenBank/DDBJ whole genome shotgun (WGS) entry which is preliminary data.</text>
</comment>
<dbReference type="Proteomes" id="UP001367676">
    <property type="component" value="Unassembled WGS sequence"/>
</dbReference>
<evidence type="ECO:0000313" key="2">
    <source>
        <dbReference type="Proteomes" id="UP001367676"/>
    </source>
</evidence>
<dbReference type="AlphaFoldDB" id="A0AAN9Y1W7"/>
<dbReference type="EMBL" id="JBBCAQ010000034">
    <property type="protein sequence ID" value="KAK7580090.1"/>
    <property type="molecule type" value="Genomic_DNA"/>
</dbReference>
<protein>
    <submittedName>
        <fullName evidence="1">Uncharacterized protein</fullName>
    </submittedName>
</protein>
<name>A0AAN9Y1W7_9HEMI</name>
<accession>A0AAN9Y1W7</accession>
<evidence type="ECO:0000313" key="1">
    <source>
        <dbReference type="EMBL" id="KAK7580090.1"/>
    </source>
</evidence>
<reference evidence="1 2" key="1">
    <citation type="submission" date="2024-03" db="EMBL/GenBank/DDBJ databases">
        <title>Adaptation during the transition from Ophiocordyceps entomopathogen to insect associate is accompanied by gene loss and intensified selection.</title>
        <authorList>
            <person name="Ward C.M."/>
            <person name="Onetto C.A."/>
            <person name="Borneman A.R."/>
        </authorList>
    </citation>
    <scope>NUCLEOTIDE SEQUENCE [LARGE SCALE GENOMIC DNA]</scope>
    <source>
        <strain evidence="1">AWRI1</strain>
        <tissue evidence="1">Single Adult Female</tissue>
    </source>
</reference>
<dbReference type="PANTHER" id="PTHR21054">
    <property type="entry name" value="ZINC METALLOPROTEINASE-RELATED"/>
    <property type="match status" value="1"/>
</dbReference>
<dbReference type="PANTHER" id="PTHR21054:SF2">
    <property type="entry name" value="MIP04191P"/>
    <property type="match status" value="1"/>
</dbReference>
<organism evidence="1 2">
    <name type="scientific">Parthenolecanium corni</name>
    <dbReference type="NCBI Taxonomy" id="536013"/>
    <lineage>
        <taxon>Eukaryota</taxon>
        <taxon>Metazoa</taxon>
        <taxon>Ecdysozoa</taxon>
        <taxon>Arthropoda</taxon>
        <taxon>Hexapoda</taxon>
        <taxon>Insecta</taxon>
        <taxon>Pterygota</taxon>
        <taxon>Neoptera</taxon>
        <taxon>Paraneoptera</taxon>
        <taxon>Hemiptera</taxon>
        <taxon>Sternorrhyncha</taxon>
        <taxon>Coccoidea</taxon>
        <taxon>Coccidae</taxon>
        <taxon>Parthenolecanium</taxon>
    </lineage>
</organism>